<comment type="caution">
    <text evidence="2">The sequence shown here is derived from an EMBL/GenBank/DDBJ whole genome shotgun (WGS) entry which is preliminary data.</text>
</comment>
<protein>
    <submittedName>
        <fullName evidence="2">Uncharacterized protein</fullName>
    </submittedName>
</protein>
<dbReference type="OrthoDB" id="7247636at2"/>
<dbReference type="RefSeq" id="WP_111471848.1">
    <property type="nucleotide sequence ID" value="NZ_QLIX01000022.1"/>
</dbReference>
<evidence type="ECO:0000313" key="2">
    <source>
        <dbReference type="EMBL" id="RAI56990.1"/>
    </source>
</evidence>
<feature type="transmembrane region" description="Helical" evidence="1">
    <location>
        <begin position="41"/>
        <end position="65"/>
    </location>
</feature>
<keyword evidence="1" id="KW-0812">Transmembrane</keyword>
<reference evidence="3" key="1">
    <citation type="submission" date="2018-06" db="EMBL/GenBank/DDBJ databases">
        <authorList>
            <person name="Khan S.A."/>
        </authorList>
    </citation>
    <scope>NUCLEOTIDE SEQUENCE [LARGE SCALE GENOMIC DNA]</scope>
    <source>
        <strain evidence="3">DB-1506</strain>
    </source>
</reference>
<dbReference type="EMBL" id="QLIX01000022">
    <property type="protein sequence ID" value="RAI56990.1"/>
    <property type="molecule type" value="Genomic_DNA"/>
</dbReference>
<dbReference type="AlphaFoldDB" id="A0A327M255"/>
<keyword evidence="3" id="KW-1185">Reference proteome</keyword>
<keyword evidence="1" id="KW-1133">Transmembrane helix</keyword>
<organism evidence="2 3">
    <name type="scientific">Roseicella frigidaeris</name>
    <dbReference type="NCBI Taxonomy" id="2230885"/>
    <lineage>
        <taxon>Bacteria</taxon>
        <taxon>Pseudomonadati</taxon>
        <taxon>Pseudomonadota</taxon>
        <taxon>Alphaproteobacteria</taxon>
        <taxon>Acetobacterales</taxon>
        <taxon>Roseomonadaceae</taxon>
        <taxon>Roseicella</taxon>
    </lineage>
</organism>
<dbReference type="Proteomes" id="UP000249065">
    <property type="component" value="Unassembled WGS sequence"/>
</dbReference>
<evidence type="ECO:0000313" key="3">
    <source>
        <dbReference type="Proteomes" id="UP000249065"/>
    </source>
</evidence>
<sequence>MRLLARAIGLFLLLLALLVPLAGALLLWAEAGPEGLIALGPAGWVALAIGLVLPGGLGLLALIWLTQRAELAVMRDALQRQGEAGDSRALALQALLAEAREQTAILQEQTRLLLGQLATGRGQAETLQALMAETRLERLVAEWDMTARELAAVMAAMWRLAFGWRRAEGEGAGALGGAGEAGTELALPAGPELALAILRLLPASAAEMARLDVDERFVRQAAHYRAVFRRFLDRVPETGPLNRGLFRDMVQGRLDSRLALLPRPNHALVIPPDTLAAE</sequence>
<name>A0A327M255_9PROT</name>
<evidence type="ECO:0000256" key="1">
    <source>
        <dbReference type="SAM" id="Phobius"/>
    </source>
</evidence>
<keyword evidence="1" id="KW-0472">Membrane</keyword>
<accession>A0A327M255</accession>
<gene>
    <name evidence="2" type="ORF">DOO78_21030</name>
</gene>
<proteinExistence type="predicted"/>